<name>A0A6B0UEV4_IXORI</name>
<accession>A0A6B0UEV4</accession>
<proteinExistence type="predicted"/>
<reference evidence="1" key="1">
    <citation type="submission" date="2019-12" db="EMBL/GenBank/DDBJ databases">
        <title>An insight into the sialome of adult female Ixodes ricinus ticks feeding for 6 days.</title>
        <authorList>
            <person name="Perner J."/>
            <person name="Ribeiro J.M.C."/>
        </authorList>
    </citation>
    <scope>NUCLEOTIDE SEQUENCE</scope>
    <source>
        <strain evidence="1">Semi-engorged</strain>
        <tissue evidence="1">Salivary glands</tissue>
    </source>
</reference>
<sequence length="94" mass="10879">MPVLPQVALQLDALRKLRQAGVGTPQQRRHSCFLPELLRPTTGVATSNGEAVWLLLHHLLPLLDRFRRMGWMGRQTHCRRRLPGIVLRRGEDRR</sequence>
<protein>
    <submittedName>
        <fullName evidence="1">Uncharacterized protein</fullName>
    </submittedName>
</protein>
<dbReference type="EMBL" id="GIFC01004923">
    <property type="protein sequence ID" value="MXU87006.1"/>
    <property type="molecule type" value="Transcribed_RNA"/>
</dbReference>
<evidence type="ECO:0000313" key="1">
    <source>
        <dbReference type="EMBL" id="MXU87006.1"/>
    </source>
</evidence>
<organism evidence="1">
    <name type="scientific">Ixodes ricinus</name>
    <name type="common">Common tick</name>
    <name type="synonym">Acarus ricinus</name>
    <dbReference type="NCBI Taxonomy" id="34613"/>
    <lineage>
        <taxon>Eukaryota</taxon>
        <taxon>Metazoa</taxon>
        <taxon>Ecdysozoa</taxon>
        <taxon>Arthropoda</taxon>
        <taxon>Chelicerata</taxon>
        <taxon>Arachnida</taxon>
        <taxon>Acari</taxon>
        <taxon>Parasitiformes</taxon>
        <taxon>Ixodida</taxon>
        <taxon>Ixodoidea</taxon>
        <taxon>Ixodidae</taxon>
        <taxon>Ixodinae</taxon>
        <taxon>Ixodes</taxon>
    </lineage>
</organism>
<dbReference type="AlphaFoldDB" id="A0A6B0UEV4"/>